<dbReference type="EMBL" id="MU277243">
    <property type="protein sequence ID" value="KAI0057723.1"/>
    <property type="molecule type" value="Genomic_DNA"/>
</dbReference>
<dbReference type="Proteomes" id="UP000814140">
    <property type="component" value="Unassembled WGS sequence"/>
</dbReference>
<proteinExistence type="predicted"/>
<name>A0ACB8SN78_9AGAM</name>
<keyword evidence="2" id="KW-1185">Reference proteome</keyword>
<sequence length="110" mass="12276">MTFIPLFTFSVGIATGLGWIRGRGRSGLDDFATCGGFRFRVISGRLRVGVKELVWKSSCYSKASIEALEPKLARSYGCRSDLDDFKARGSMRGSQARRNRAESTCTERKR</sequence>
<reference evidence="1" key="2">
    <citation type="journal article" date="2022" name="New Phytol.">
        <title>Evolutionary transition to the ectomycorrhizal habit in the genomes of a hyperdiverse lineage of mushroom-forming fungi.</title>
        <authorList>
            <person name="Looney B."/>
            <person name="Miyauchi S."/>
            <person name="Morin E."/>
            <person name="Drula E."/>
            <person name="Courty P.E."/>
            <person name="Kohler A."/>
            <person name="Kuo A."/>
            <person name="LaButti K."/>
            <person name="Pangilinan J."/>
            <person name="Lipzen A."/>
            <person name="Riley R."/>
            <person name="Andreopoulos W."/>
            <person name="He G."/>
            <person name="Johnson J."/>
            <person name="Nolan M."/>
            <person name="Tritt A."/>
            <person name="Barry K.W."/>
            <person name="Grigoriev I.V."/>
            <person name="Nagy L.G."/>
            <person name="Hibbett D."/>
            <person name="Henrissat B."/>
            <person name="Matheny P.B."/>
            <person name="Labbe J."/>
            <person name="Martin F.M."/>
        </authorList>
    </citation>
    <scope>NUCLEOTIDE SEQUENCE</scope>
    <source>
        <strain evidence="1">HHB10654</strain>
    </source>
</reference>
<accession>A0ACB8SN78</accession>
<comment type="caution">
    <text evidence="1">The sequence shown here is derived from an EMBL/GenBank/DDBJ whole genome shotgun (WGS) entry which is preliminary data.</text>
</comment>
<evidence type="ECO:0000313" key="1">
    <source>
        <dbReference type="EMBL" id="KAI0057723.1"/>
    </source>
</evidence>
<evidence type="ECO:0000313" key="2">
    <source>
        <dbReference type="Proteomes" id="UP000814140"/>
    </source>
</evidence>
<reference evidence="1" key="1">
    <citation type="submission" date="2021-03" db="EMBL/GenBank/DDBJ databases">
        <authorList>
            <consortium name="DOE Joint Genome Institute"/>
            <person name="Ahrendt S."/>
            <person name="Looney B.P."/>
            <person name="Miyauchi S."/>
            <person name="Morin E."/>
            <person name="Drula E."/>
            <person name="Courty P.E."/>
            <person name="Chicoki N."/>
            <person name="Fauchery L."/>
            <person name="Kohler A."/>
            <person name="Kuo A."/>
            <person name="Labutti K."/>
            <person name="Pangilinan J."/>
            <person name="Lipzen A."/>
            <person name="Riley R."/>
            <person name="Andreopoulos W."/>
            <person name="He G."/>
            <person name="Johnson J."/>
            <person name="Barry K.W."/>
            <person name="Grigoriev I.V."/>
            <person name="Nagy L."/>
            <person name="Hibbett D."/>
            <person name="Henrissat B."/>
            <person name="Matheny P.B."/>
            <person name="Labbe J."/>
            <person name="Martin F."/>
        </authorList>
    </citation>
    <scope>NUCLEOTIDE SEQUENCE</scope>
    <source>
        <strain evidence="1">HHB10654</strain>
    </source>
</reference>
<organism evidence="1 2">
    <name type="scientific">Artomyces pyxidatus</name>
    <dbReference type="NCBI Taxonomy" id="48021"/>
    <lineage>
        <taxon>Eukaryota</taxon>
        <taxon>Fungi</taxon>
        <taxon>Dikarya</taxon>
        <taxon>Basidiomycota</taxon>
        <taxon>Agaricomycotina</taxon>
        <taxon>Agaricomycetes</taxon>
        <taxon>Russulales</taxon>
        <taxon>Auriscalpiaceae</taxon>
        <taxon>Artomyces</taxon>
    </lineage>
</organism>
<gene>
    <name evidence="1" type="ORF">BV25DRAFT_1830793</name>
</gene>
<protein>
    <submittedName>
        <fullName evidence="1">Uncharacterized protein</fullName>
    </submittedName>
</protein>